<organism evidence="3">
    <name type="scientific">Acidobacterium capsulatum</name>
    <dbReference type="NCBI Taxonomy" id="33075"/>
    <lineage>
        <taxon>Bacteria</taxon>
        <taxon>Pseudomonadati</taxon>
        <taxon>Acidobacteriota</taxon>
        <taxon>Terriglobia</taxon>
        <taxon>Terriglobales</taxon>
        <taxon>Acidobacteriaceae</taxon>
        <taxon>Acidobacterium</taxon>
    </lineage>
</organism>
<feature type="transmembrane region" description="Helical" evidence="1">
    <location>
        <begin position="39"/>
        <end position="62"/>
    </location>
</feature>
<keyword evidence="1" id="KW-0812">Transmembrane</keyword>
<reference evidence="3" key="1">
    <citation type="journal article" date="2020" name="mSystems">
        <title>Genome- and Community-Level Interaction Insights into Carbon Utilization and Element Cycling Functions of Hydrothermarchaeota in Hydrothermal Sediment.</title>
        <authorList>
            <person name="Zhou Z."/>
            <person name="Liu Y."/>
            <person name="Xu W."/>
            <person name="Pan J."/>
            <person name="Luo Z.H."/>
            <person name="Li M."/>
        </authorList>
    </citation>
    <scope>NUCLEOTIDE SEQUENCE [LARGE SCALE GENOMIC DNA]</scope>
    <source>
        <strain evidence="3">SpSt-855</strain>
    </source>
</reference>
<feature type="transmembrane region" description="Helical" evidence="1">
    <location>
        <begin position="14"/>
        <end position="32"/>
    </location>
</feature>
<dbReference type="AlphaFoldDB" id="A0A7V4XUP1"/>
<proteinExistence type="predicted"/>
<gene>
    <name evidence="3" type="ORF">ENW50_12485</name>
</gene>
<keyword evidence="1" id="KW-1133">Transmembrane helix</keyword>
<dbReference type="EMBL" id="DTKL01000078">
    <property type="protein sequence ID" value="HGY95482.1"/>
    <property type="molecule type" value="Genomic_DNA"/>
</dbReference>
<keyword evidence="1" id="KW-0472">Membrane</keyword>
<feature type="domain" description="DUF6677" evidence="2">
    <location>
        <begin position="17"/>
        <end position="131"/>
    </location>
</feature>
<evidence type="ECO:0000259" key="2">
    <source>
        <dbReference type="Pfam" id="PF20382"/>
    </source>
</evidence>
<dbReference type="InterPro" id="IPR046499">
    <property type="entry name" value="DUF6677"/>
</dbReference>
<comment type="caution">
    <text evidence="3">The sequence shown here is derived from an EMBL/GenBank/DDBJ whole genome shotgun (WGS) entry which is preliminary data.</text>
</comment>
<accession>A0A7V4XUP1</accession>
<evidence type="ECO:0000313" key="3">
    <source>
        <dbReference type="EMBL" id="HGY95482.1"/>
    </source>
</evidence>
<feature type="transmembrane region" description="Helical" evidence="1">
    <location>
        <begin position="108"/>
        <end position="126"/>
    </location>
</feature>
<dbReference type="Pfam" id="PF20382">
    <property type="entry name" value="DUF6677"/>
    <property type="match status" value="1"/>
</dbReference>
<evidence type="ECO:0000256" key="1">
    <source>
        <dbReference type="SAM" id="Phobius"/>
    </source>
</evidence>
<protein>
    <recommendedName>
        <fullName evidence="2">DUF6677 domain-containing protein</fullName>
    </recommendedName>
</protein>
<sequence length="132" mass="14007">MPAKANPSEPKQGFRYLALLAGWLIPGAGHLITGRWVRALLLFVSITAMFGLGLAMLGHLYLPNTGNPLDILGFVGDLGNGLLYFGARLLGAGTTVTTVISEDYGTKFIVVAGLLNFIAAIDAHNLQIGRKQ</sequence>
<name>A0A7V4XUP1_9BACT</name>